<gene>
    <name evidence="3" type="ORF">J2Z66_005630</name>
</gene>
<evidence type="ECO:0000256" key="1">
    <source>
        <dbReference type="ARBA" id="ARBA00006484"/>
    </source>
</evidence>
<dbReference type="Pfam" id="PF13561">
    <property type="entry name" value="adh_short_C2"/>
    <property type="match status" value="1"/>
</dbReference>
<reference evidence="3 4" key="1">
    <citation type="submission" date="2021-03" db="EMBL/GenBank/DDBJ databases">
        <title>Genomic Encyclopedia of Type Strains, Phase IV (KMG-IV): sequencing the most valuable type-strain genomes for metagenomic binning, comparative biology and taxonomic classification.</title>
        <authorList>
            <person name="Goeker M."/>
        </authorList>
    </citation>
    <scope>NUCLEOTIDE SEQUENCE [LARGE SCALE GENOMIC DNA]</scope>
    <source>
        <strain evidence="3 4">DSM 26048</strain>
    </source>
</reference>
<keyword evidence="2" id="KW-0560">Oxidoreductase</keyword>
<dbReference type="InterPro" id="IPR036291">
    <property type="entry name" value="NAD(P)-bd_dom_sf"/>
</dbReference>
<proteinExistence type="inferred from homology"/>
<evidence type="ECO:0000313" key="4">
    <source>
        <dbReference type="Proteomes" id="UP001519287"/>
    </source>
</evidence>
<dbReference type="Gene3D" id="3.40.50.720">
    <property type="entry name" value="NAD(P)-binding Rossmann-like Domain"/>
    <property type="match status" value="1"/>
</dbReference>
<sequence>MKMSDLLGKVALVTGAGSGVGRTMACKLAEHGVKLALCDIREEQLKETAELIEGKAGSVIYVKTNIADEEEVNRLFREVSSCYGQLDIVVNCAAIWDAGEVEQIDSTRLNRMLDINLKGSFFICREAFVLMRHNSPEVGGSIVNIASTAGEFGSIRPAAHYAAAKGGVIAMSKSLAREGAKDGIRVNVVSPGPLDTPMSNITSEDQRNQIGERTLLGRIGTADDIANGVLFLASSVSSWITGEVLRVNGGSLL</sequence>
<dbReference type="PANTHER" id="PTHR42760">
    <property type="entry name" value="SHORT-CHAIN DEHYDROGENASES/REDUCTASES FAMILY MEMBER"/>
    <property type="match status" value="1"/>
</dbReference>
<dbReference type="CDD" id="cd05233">
    <property type="entry name" value="SDR_c"/>
    <property type="match status" value="1"/>
</dbReference>
<name>A0ABS4J5D2_9BACL</name>
<dbReference type="PANTHER" id="PTHR42760:SF133">
    <property type="entry name" value="3-OXOACYL-[ACYL-CARRIER-PROTEIN] REDUCTASE"/>
    <property type="match status" value="1"/>
</dbReference>
<dbReference type="PRINTS" id="PR00080">
    <property type="entry name" value="SDRFAMILY"/>
</dbReference>
<evidence type="ECO:0000256" key="2">
    <source>
        <dbReference type="ARBA" id="ARBA00023002"/>
    </source>
</evidence>
<dbReference type="InterPro" id="IPR002347">
    <property type="entry name" value="SDR_fam"/>
</dbReference>
<dbReference type="Proteomes" id="UP001519287">
    <property type="component" value="Unassembled WGS sequence"/>
</dbReference>
<comment type="caution">
    <text evidence="3">The sequence shown here is derived from an EMBL/GenBank/DDBJ whole genome shotgun (WGS) entry which is preliminary data.</text>
</comment>
<dbReference type="SUPFAM" id="SSF51735">
    <property type="entry name" value="NAD(P)-binding Rossmann-fold domains"/>
    <property type="match status" value="1"/>
</dbReference>
<dbReference type="EMBL" id="JAGGLB010000022">
    <property type="protein sequence ID" value="MBP1994004.1"/>
    <property type="molecule type" value="Genomic_DNA"/>
</dbReference>
<dbReference type="RefSeq" id="WP_209975869.1">
    <property type="nucleotide sequence ID" value="NZ_JAGGLB010000022.1"/>
</dbReference>
<organism evidence="3 4">
    <name type="scientific">Paenibacillus eucommiae</name>
    <dbReference type="NCBI Taxonomy" id="1355755"/>
    <lineage>
        <taxon>Bacteria</taxon>
        <taxon>Bacillati</taxon>
        <taxon>Bacillota</taxon>
        <taxon>Bacilli</taxon>
        <taxon>Bacillales</taxon>
        <taxon>Paenibacillaceae</taxon>
        <taxon>Paenibacillus</taxon>
    </lineage>
</organism>
<accession>A0ABS4J5D2</accession>
<protein>
    <submittedName>
        <fullName evidence="3">NAD(P)-dependent dehydrogenase (Short-subunit alcohol dehydrogenase family)</fullName>
    </submittedName>
</protein>
<dbReference type="PRINTS" id="PR00081">
    <property type="entry name" value="GDHRDH"/>
</dbReference>
<evidence type="ECO:0000313" key="3">
    <source>
        <dbReference type="EMBL" id="MBP1994004.1"/>
    </source>
</evidence>
<keyword evidence="4" id="KW-1185">Reference proteome</keyword>
<comment type="similarity">
    <text evidence="1">Belongs to the short-chain dehydrogenases/reductases (SDR) family.</text>
</comment>